<name>A0AAW9QR41_9BURK</name>
<proteinExistence type="predicted"/>
<sequence>MSRSHTPPPPAQPAVWRAPVTIGVLSAVGLVSALLGDGAWDAVSWLGLGLPTAVCLWYGWKK</sequence>
<comment type="caution">
    <text evidence="2">The sequence shown here is derived from an EMBL/GenBank/DDBJ whole genome shotgun (WGS) entry which is preliminary data.</text>
</comment>
<feature type="transmembrane region" description="Helical" evidence="1">
    <location>
        <begin position="42"/>
        <end position="60"/>
    </location>
</feature>
<reference evidence="2 3" key="1">
    <citation type="submission" date="2024-02" db="EMBL/GenBank/DDBJ databases">
        <title>Genome sequence of Aquincola sp. MAHUQ-54.</title>
        <authorList>
            <person name="Huq M.A."/>
        </authorList>
    </citation>
    <scope>NUCLEOTIDE SEQUENCE [LARGE SCALE GENOMIC DNA]</scope>
    <source>
        <strain evidence="2 3">MAHUQ-54</strain>
    </source>
</reference>
<evidence type="ECO:0000256" key="1">
    <source>
        <dbReference type="SAM" id="Phobius"/>
    </source>
</evidence>
<evidence type="ECO:0000313" key="2">
    <source>
        <dbReference type="EMBL" id="MEF7617065.1"/>
    </source>
</evidence>
<keyword evidence="1" id="KW-1133">Transmembrane helix</keyword>
<dbReference type="Proteomes" id="UP001336250">
    <property type="component" value="Unassembled WGS sequence"/>
</dbReference>
<dbReference type="EMBL" id="JAZIBG010000054">
    <property type="protein sequence ID" value="MEF7617065.1"/>
    <property type="molecule type" value="Genomic_DNA"/>
</dbReference>
<gene>
    <name evidence="2" type="ORF">V4F39_24340</name>
</gene>
<dbReference type="AlphaFoldDB" id="A0AAW9QR41"/>
<evidence type="ECO:0000313" key="3">
    <source>
        <dbReference type="Proteomes" id="UP001336250"/>
    </source>
</evidence>
<organism evidence="2 3">
    <name type="scientific">Aquincola agrisoli</name>
    <dbReference type="NCBI Taxonomy" id="3119538"/>
    <lineage>
        <taxon>Bacteria</taxon>
        <taxon>Pseudomonadati</taxon>
        <taxon>Pseudomonadota</taxon>
        <taxon>Betaproteobacteria</taxon>
        <taxon>Burkholderiales</taxon>
        <taxon>Sphaerotilaceae</taxon>
        <taxon>Aquincola</taxon>
    </lineage>
</organism>
<feature type="transmembrane region" description="Helical" evidence="1">
    <location>
        <begin position="14"/>
        <end position="36"/>
    </location>
</feature>
<accession>A0AAW9QR41</accession>
<protein>
    <submittedName>
        <fullName evidence="2">Uncharacterized protein</fullName>
    </submittedName>
</protein>
<keyword evidence="3" id="KW-1185">Reference proteome</keyword>
<keyword evidence="1" id="KW-0472">Membrane</keyword>
<dbReference type="RefSeq" id="WP_332292736.1">
    <property type="nucleotide sequence ID" value="NZ_JAZIBG010000054.1"/>
</dbReference>
<keyword evidence="1" id="KW-0812">Transmembrane</keyword>